<keyword evidence="11" id="KW-1185">Reference proteome</keyword>
<dbReference type="PROSITE" id="PS50878">
    <property type="entry name" value="RT_POL"/>
    <property type="match status" value="1"/>
</dbReference>
<evidence type="ECO:0000256" key="1">
    <source>
        <dbReference type="ARBA" id="ARBA00022670"/>
    </source>
</evidence>
<dbReference type="AlphaFoldDB" id="A0A4Y2GGN0"/>
<evidence type="ECO:0000256" key="3">
    <source>
        <dbReference type="ARBA" id="ARBA00022695"/>
    </source>
</evidence>
<protein>
    <submittedName>
        <fullName evidence="10">Transposon Ty3-I Gag-Pol polyprotein</fullName>
    </submittedName>
</protein>
<keyword evidence="1" id="KW-0645">Protease</keyword>
<name>A0A4Y2GGN0_ARAVE</name>
<dbReference type="InterPro" id="IPR001969">
    <property type="entry name" value="Aspartic_peptidase_AS"/>
</dbReference>
<feature type="domain" description="Peptidase A2" evidence="8">
    <location>
        <begin position="192"/>
        <end position="206"/>
    </location>
</feature>
<evidence type="ECO:0000256" key="4">
    <source>
        <dbReference type="ARBA" id="ARBA00022722"/>
    </source>
</evidence>
<evidence type="ECO:0000313" key="10">
    <source>
        <dbReference type="EMBL" id="GBM51895.1"/>
    </source>
</evidence>
<keyword evidence="5" id="KW-0255">Endonuclease</keyword>
<evidence type="ECO:0000256" key="6">
    <source>
        <dbReference type="ARBA" id="ARBA00022801"/>
    </source>
</evidence>
<keyword evidence="3" id="KW-0548">Nucleotidyltransferase</keyword>
<keyword evidence="2" id="KW-0808">Transferase</keyword>
<gene>
    <name evidence="10" type="primary">TY3B-I_229</name>
    <name evidence="10" type="ORF">AVEN_186183_1</name>
</gene>
<dbReference type="Gene3D" id="3.30.70.270">
    <property type="match status" value="1"/>
</dbReference>
<dbReference type="PROSITE" id="PS50175">
    <property type="entry name" value="ASP_PROT_RETROV"/>
    <property type="match status" value="1"/>
</dbReference>
<dbReference type="FunFam" id="3.10.10.10:FF:000007">
    <property type="entry name" value="Retrovirus-related Pol polyprotein from transposon 17.6-like Protein"/>
    <property type="match status" value="1"/>
</dbReference>
<dbReference type="PROSITE" id="PS00141">
    <property type="entry name" value="ASP_PROTEASE"/>
    <property type="match status" value="1"/>
</dbReference>
<evidence type="ECO:0000256" key="2">
    <source>
        <dbReference type="ARBA" id="ARBA00022679"/>
    </source>
</evidence>
<dbReference type="InterPro" id="IPR055469">
    <property type="entry name" value="DUF7041"/>
</dbReference>
<dbReference type="PANTHER" id="PTHR24559:SF444">
    <property type="entry name" value="REVERSE TRANSCRIPTASE DOMAIN-CONTAINING PROTEIN"/>
    <property type="match status" value="1"/>
</dbReference>
<dbReference type="GO" id="GO:0004519">
    <property type="term" value="F:endonuclease activity"/>
    <property type="evidence" value="ECO:0007669"/>
    <property type="project" value="UniProtKB-KW"/>
</dbReference>
<sequence length="528" mass="60018">MDDGETSVSNTTSEKYEANKVSVKIPPFWEENPEIWFFQVEAQFSIANITQDQTKFNYLVAQLEPKVVENICDIIQSERNDKYVAAKERLLNTFKESEEKSITKLLKGISLGDMKPSQLLRKMKSLGGTNITDKVLRTLWLGKMPESIKNILVLESVGKLRPAVDSTAGSAADELKDCRNYRLFVTDKQTGLRFLVDSGADLSIIPATSNHKICNSFKLYAANGTVIPTFGFKIFTLDLGLRRSFQFPFVIAKVDRAILGADFLTKFQLIIDMHNKKLIDGVTNLSIRSHIACVTSADSISTTDKKSRYANLLLQHPKLTKPNLLICNSKHNVKHYIATKGPPVFSKARQLDGNKLKLAKQEFKFMLENDIIRPSKSPWASPLHLVSKKEGSLRPCGDYRRLNSQMIPDRYPIPRIEDFHHILKQTKIFSKIDLFKAYFQIPISEDDKQKTAIITPFGLYEFNVMSFGLRNAPSTFQRFINEVIFGLDFVFAYLDDILVASSTEDEHSEHLKVVFSRLEQYGLRINLV</sequence>
<dbReference type="GO" id="GO:0003964">
    <property type="term" value="F:RNA-directed DNA polymerase activity"/>
    <property type="evidence" value="ECO:0007669"/>
    <property type="project" value="UniProtKB-KW"/>
</dbReference>
<dbReference type="InterPro" id="IPR021109">
    <property type="entry name" value="Peptidase_aspartic_dom_sf"/>
</dbReference>
<keyword evidence="7" id="KW-0695">RNA-directed DNA polymerase</keyword>
<dbReference type="PANTHER" id="PTHR24559">
    <property type="entry name" value="TRANSPOSON TY3-I GAG-POL POLYPROTEIN"/>
    <property type="match status" value="1"/>
</dbReference>
<dbReference type="Proteomes" id="UP000499080">
    <property type="component" value="Unassembled WGS sequence"/>
</dbReference>
<evidence type="ECO:0000313" key="11">
    <source>
        <dbReference type="Proteomes" id="UP000499080"/>
    </source>
</evidence>
<dbReference type="Gene3D" id="2.40.70.10">
    <property type="entry name" value="Acid Proteases"/>
    <property type="match status" value="1"/>
</dbReference>
<comment type="caution">
    <text evidence="10">The sequence shown here is derived from an EMBL/GenBank/DDBJ whole genome shotgun (WGS) entry which is preliminary data.</text>
</comment>
<keyword evidence="4" id="KW-0540">Nuclease</keyword>
<dbReference type="InterPro" id="IPR001995">
    <property type="entry name" value="Peptidase_A2_cat"/>
</dbReference>
<dbReference type="OrthoDB" id="6431413at2759"/>
<dbReference type="SUPFAM" id="SSF50630">
    <property type="entry name" value="Acid proteases"/>
    <property type="match status" value="1"/>
</dbReference>
<dbReference type="Pfam" id="PF23055">
    <property type="entry name" value="DUF7041"/>
    <property type="match status" value="1"/>
</dbReference>
<dbReference type="EMBL" id="BGPR01001354">
    <property type="protein sequence ID" value="GBM51895.1"/>
    <property type="molecule type" value="Genomic_DNA"/>
</dbReference>
<dbReference type="Gene3D" id="3.10.10.10">
    <property type="entry name" value="HIV Type 1 Reverse Transcriptase, subunit A, domain 1"/>
    <property type="match status" value="1"/>
</dbReference>
<dbReference type="GO" id="GO:0004190">
    <property type="term" value="F:aspartic-type endopeptidase activity"/>
    <property type="evidence" value="ECO:0007669"/>
    <property type="project" value="InterPro"/>
</dbReference>
<dbReference type="Pfam" id="PF00078">
    <property type="entry name" value="RVT_1"/>
    <property type="match status" value="1"/>
</dbReference>
<dbReference type="InterPro" id="IPR043128">
    <property type="entry name" value="Rev_trsase/Diguanyl_cyclase"/>
</dbReference>
<dbReference type="CDD" id="cd01647">
    <property type="entry name" value="RT_LTR"/>
    <property type="match status" value="1"/>
</dbReference>
<organism evidence="10 11">
    <name type="scientific">Araneus ventricosus</name>
    <name type="common">Orbweaver spider</name>
    <name type="synonym">Epeira ventricosa</name>
    <dbReference type="NCBI Taxonomy" id="182803"/>
    <lineage>
        <taxon>Eukaryota</taxon>
        <taxon>Metazoa</taxon>
        <taxon>Ecdysozoa</taxon>
        <taxon>Arthropoda</taxon>
        <taxon>Chelicerata</taxon>
        <taxon>Arachnida</taxon>
        <taxon>Araneae</taxon>
        <taxon>Araneomorphae</taxon>
        <taxon>Entelegynae</taxon>
        <taxon>Araneoidea</taxon>
        <taxon>Araneidae</taxon>
        <taxon>Araneus</taxon>
    </lineage>
</organism>
<keyword evidence="6" id="KW-0378">Hydrolase</keyword>
<dbReference type="InterPro" id="IPR043502">
    <property type="entry name" value="DNA/RNA_pol_sf"/>
</dbReference>
<dbReference type="FunFam" id="2.40.70.10:FF:000130">
    <property type="entry name" value="Retrovirus-related Pol polyprotein from transposon opus-like Protein"/>
    <property type="match status" value="1"/>
</dbReference>
<dbReference type="InterPro" id="IPR000477">
    <property type="entry name" value="RT_dom"/>
</dbReference>
<feature type="domain" description="Reverse transcriptase" evidence="9">
    <location>
        <begin position="367"/>
        <end position="528"/>
    </location>
</feature>
<dbReference type="GO" id="GO:0006508">
    <property type="term" value="P:proteolysis"/>
    <property type="evidence" value="ECO:0007669"/>
    <property type="project" value="UniProtKB-KW"/>
</dbReference>
<evidence type="ECO:0000256" key="5">
    <source>
        <dbReference type="ARBA" id="ARBA00022759"/>
    </source>
</evidence>
<dbReference type="InterPro" id="IPR053134">
    <property type="entry name" value="RNA-dir_DNA_polymerase"/>
</dbReference>
<accession>A0A4Y2GGN0</accession>
<proteinExistence type="predicted"/>
<evidence type="ECO:0000259" key="8">
    <source>
        <dbReference type="PROSITE" id="PS50175"/>
    </source>
</evidence>
<evidence type="ECO:0000256" key="7">
    <source>
        <dbReference type="ARBA" id="ARBA00022918"/>
    </source>
</evidence>
<evidence type="ECO:0000259" key="9">
    <source>
        <dbReference type="PROSITE" id="PS50878"/>
    </source>
</evidence>
<dbReference type="SUPFAM" id="SSF56672">
    <property type="entry name" value="DNA/RNA polymerases"/>
    <property type="match status" value="1"/>
</dbReference>
<reference evidence="10 11" key="1">
    <citation type="journal article" date="2019" name="Sci. Rep.">
        <title>Orb-weaving spider Araneus ventricosus genome elucidates the spidroin gene catalogue.</title>
        <authorList>
            <person name="Kono N."/>
            <person name="Nakamura H."/>
            <person name="Ohtoshi R."/>
            <person name="Moran D.A.P."/>
            <person name="Shinohara A."/>
            <person name="Yoshida Y."/>
            <person name="Fujiwara M."/>
            <person name="Mori M."/>
            <person name="Tomita M."/>
            <person name="Arakawa K."/>
        </authorList>
    </citation>
    <scope>NUCLEOTIDE SEQUENCE [LARGE SCALE GENOMIC DNA]</scope>
</reference>